<protein>
    <submittedName>
        <fullName evidence="1">DUF4012 domain-containing protein</fullName>
    </submittedName>
</protein>
<organism evidence="1">
    <name type="scientific">candidate division WWE3 bacterium</name>
    <dbReference type="NCBI Taxonomy" id="2053526"/>
    <lineage>
        <taxon>Bacteria</taxon>
        <taxon>Katanobacteria</taxon>
    </lineage>
</organism>
<gene>
    <name evidence="1" type="ORF">ENN92_00850</name>
</gene>
<sequence>SHDMYSIDETLLGIDSWYDFPDAPPAYESYLKVQHLYARDTNFSPDFPSSVAEFMKFYNLAMPLNPSVIKPVDGVFAIDTVVLEELMEITGPVAVNGFTYDSENVVLELEKLASLTLKEQAGRKNILGQLMQAMLINVFESDGNLWPPLIEKGIDLAVRKHVLVFVNDEEAQALLEGYNLAGRIAPSKEGIDYAYAVSTNLGGDKTNWFVNKKVTHVLEELDGRIIRTVKIGYKYDQPEDKYAVFAKRYQDWLRLYVPEGSELIETVGFENSFTNSSGGGVELDKTYFDGFLALAPGETKEVSFRYYLPGDFSLAKDKYVLHIQKQPGIESEVHVIEVAGVSEEFGIEKDFIYNRSL</sequence>
<name>A0A7C1DM75_UNCKA</name>
<dbReference type="AlphaFoldDB" id="A0A7C1DM75"/>
<accession>A0A7C1DM75</accession>
<dbReference type="EMBL" id="DSDM01000050">
    <property type="protein sequence ID" value="HDQ88683.1"/>
    <property type="molecule type" value="Genomic_DNA"/>
</dbReference>
<evidence type="ECO:0000313" key="1">
    <source>
        <dbReference type="EMBL" id="HDQ88683.1"/>
    </source>
</evidence>
<comment type="caution">
    <text evidence="1">The sequence shown here is derived from an EMBL/GenBank/DDBJ whole genome shotgun (WGS) entry which is preliminary data.</text>
</comment>
<reference evidence="1" key="1">
    <citation type="journal article" date="2020" name="mSystems">
        <title>Genome- and Community-Level Interaction Insights into Carbon Utilization and Element Cycling Functions of Hydrothermarchaeota in Hydrothermal Sediment.</title>
        <authorList>
            <person name="Zhou Z."/>
            <person name="Liu Y."/>
            <person name="Xu W."/>
            <person name="Pan J."/>
            <person name="Luo Z.H."/>
            <person name="Li M."/>
        </authorList>
    </citation>
    <scope>NUCLEOTIDE SEQUENCE [LARGE SCALE GENOMIC DNA]</scope>
    <source>
        <strain evidence="1">SpSt-1219</strain>
    </source>
</reference>
<dbReference type="Pfam" id="PF13196">
    <property type="entry name" value="DUF4012"/>
    <property type="match status" value="1"/>
</dbReference>
<dbReference type="Proteomes" id="UP000886066">
    <property type="component" value="Unassembled WGS sequence"/>
</dbReference>
<dbReference type="InterPro" id="IPR025101">
    <property type="entry name" value="DUF4012"/>
</dbReference>
<proteinExistence type="predicted"/>
<feature type="non-terminal residue" evidence="1">
    <location>
        <position position="1"/>
    </location>
</feature>